<keyword evidence="3" id="KW-1185">Reference proteome</keyword>
<comment type="caution">
    <text evidence="2">The sequence shown here is derived from an EMBL/GenBank/DDBJ whole genome shotgun (WGS) entry which is preliminary data.</text>
</comment>
<proteinExistence type="predicted"/>
<feature type="region of interest" description="Disordered" evidence="1">
    <location>
        <begin position="213"/>
        <end position="238"/>
    </location>
</feature>
<evidence type="ECO:0000313" key="3">
    <source>
        <dbReference type="Proteomes" id="UP000266841"/>
    </source>
</evidence>
<evidence type="ECO:0000313" key="2">
    <source>
        <dbReference type="EMBL" id="EJK72318.1"/>
    </source>
</evidence>
<name>K0T120_THAOC</name>
<feature type="compositionally biased region" description="Polar residues" evidence="1">
    <location>
        <begin position="214"/>
        <end position="234"/>
    </location>
</feature>
<dbReference type="Proteomes" id="UP000266841">
    <property type="component" value="Unassembled WGS sequence"/>
</dbReference>
<feature type="non-terminal residue" evidence="2">
    <location>
        <position position="1"/>
    </location>
</feature>
<gene>
    <name evidence="2" type="ORF">THAOC_06161</name>
</gene>
<reference evidence="2 3" key="1">
    <citation type="journal article" date="2012" name="Genome Biol.">
        <title>Genome and low-iron response of an oceanic diatom adapted to chronic iron limitation.</title>
        <authorList>
            <person name="Lommer M."/>
            <person name="Specht M."/>
            <person name="Roy A.S."/>
            <person name="Kraemer L."/>
            <person name="Andreson R."/>
            <person name="Gutowska M.A."/>
            <person name="Wolf J."/>
            <person name="Bergner S.V."/>
            <person name="Schilhabel M.B."/>
            <person name="Klostermeier U.C."/>
            <person name="Beiko R.G."/>
            <person name="Rosenstiel P."/>
            <person name="Hippler M."/>
            <person name="Laroche J."/>
        </authorList>
    </citation>
    <scope>NUCLEOTIDE SEQUENCE [LARGE SCALE GENOMIC DNA]</scope>
    <source>
        <strain evidence="2 3">CCMP1005</strain>
    </source>
</reference>
<dbReference type="EMBL" id="AGNL01006030">
    <property type="protein sequence ID" value="EJK72318.1"/>
    <property type="molecule type" value="Genomic_DNA"/>
</dbReference>
<sequence>RWRDVHQIIHAFVTSKRKRKRTPASLRKELIGLLFEPSSSDCGSLRWKFRSLKSSHGEVLGNSKFLGLASFSQEQGPKSFLESIAESNVELLSKSEFKSMKRTLTALDRFIHGTEKVPWSDDDPPVLVVQEGTSSKFRLPQMSGDLDDLVVFGDERIEDGVLLPKATANKKHSEKKPPKPEGPICRVIVHEIEDEECFDVEVAVSQIALDLESNDSSETVQTTSTGSPRRTMSAATGKGPGGFPVRVYELALDANLSHLRLLIHQDNSKPLFNQVGTMQHQSFHLCLSY</sequence>
<evidence type="ECO:0000256" key="1">
    <source>
        <dbReference type="SAM" id="MobiDB-lite"/>
    </source>
</evidence>
<dbReference type="AlphaFoldDB" id="K0T120"/>
<protein>
    <submittedName>
        <fullName evidence="2">Uncharacterized protein</fullName>
    </submittedName>
</protein>
<organism evidence="2 3">
    <name type="scientific">Thalassiosira oceanica</name>
    <name type="common">Marine diatom</name>
    <dbReference type="NCBI Taxonomy" id="159749"/>
    <lineage>
        <taxon>Eukaryota</taxon>
        <taxon>Sar</taxon>
        <taxon>Stramenopiles</taxon>
        <taxon>Ochrophyta</taxon>
        <taxon>Bacillariophyta</taxon>
        <taxon>Coscinodiscophyceae</taxon>
        <taxon>Thalassiosirophycidae</taxon>
        <taxon>Thalassiosirales</taxon>
        <taxon>Thalassiosiraceae</taxon>
        <taxon>Thalassiosira</taxon>
    </lineage>
</organism>
<accession>K0T120</accession>